<evidence type="ECO:0000313" key="5">
    <source>
        <dbReference type="Proteomes" id="UP000305546"/>
    </source>
</evidence>
<feature type="transmembrane region" description="Helical" evidence="2">
    <location>
        <begin position="125"/>
        <end position="145"/>
    </location>
</feature>
<dbReference type="Proteomes" id="UP000305546">
    <property type="component" value="Unassembled WGS sequence"/>
</dbReference>
<dbReference type="AlphaFoldDB" id="A0A5C4LV29"/>
<name>A0A5C4LV29_9PSEU</name>
<sequence length="151" mass="15070">MPKISRVLGTLAAAGAISLAGPVPLAFGQSGDLNCSDFKYQEDAQAVYDADPSDPNNLDGNDNDGIACESLPHRPAQTTTTSSKPATTSQRPTTTPTRTSTGQVRVKPSGSVATGGGDGDSGNGAAFAVGGVALAGTAAGAVVLARRRAQR</sequence>
<feature type="signal peptide" evidence="3">
    <location>
        <begin position="1"/>
        <end position="20"/>
    </location>
</feature>
<keyword evidence="2" id="KW-0812">Transmembrane</keyword>
<feature type="compositionally biased region" description="Gly residues" evidence="1">
    <location>
        <begin position="113"/>
        <end position="122"/>
    </location>
</feature>
<feature type="region of interest" description="Disordered" evidence="1">
    <location>
        <begin position="48"/>
        <end position="127"/>
    </location>
</feature>
<feature type="chain" id="PRO_5039300172" evidence="3">
    <location>
        <begin position="21"/>
        <end position="151"/>
    </location>
</feature>
<organism evidence="4 5">
    <name type="scientific">Amycolatopsis alkalitolerans</name>
    <dbReference type="NCBI Taxonomy" id="2547244"/>
    <lineage>
        <taxon>Bacteria</taxon>
        <taxon>Bacillati</taxon>
        <taxon>Actinomycetota</taxon>
        <taxon>Actinomycetes</taxon>
        <taxon>Pseudonocardiales</taxon>
        <taxon>Pseudonocardiaceae</taxon>
        <taxon>Amycolatopsis</taxon>
    </lineage>
</organism>
<feature type="compositionally biased region" description="Low complexity" evidence="1">
    <location>
        <begin position="75"/>
        <end position="101"/>
    </location>
</feature>
<gene>
    <name evidence="4" type="ORF">FG385_25480</name>
</gene>
<accession>A0A5C4LV29</accession>
<keyword evidence="2" id="KW-1133">Transmembrane helix</keyword>
<comment type="caution">
    <text evidence="4">The sequence shown here is derived from an EMBL/GenBank/DDBJ whole genome shotgun (WGS) entry which is preliminary data.</text>
</comment>
<keyword evidence="5" id="KW-1185">Reference proteome</keyword>
<feature type="compositionally biased region" description="Low complexity" evidence="1">
    <location>
        <begin position="53"/>
        <end position="65"/>
    </location>
</feature>
<evidence type="ECO:0000256" key="3">
    <source>
        <dbReference type="SAM" id="SignalP"/>
    </source>
</evidence>
<dbReference type="EMBL" id="VDFW01000027">
    <property type="protein sequence ID" value="TNC22357.1"/>
    <property type="molecule type" value="Genomic_DNA"/>
</dbReference>
<evidence type="ECO:0000313" key="4">
    <source>
        <dbReference type="EMBL" id="TNC22357.1"/>
    </source>
</evidence>
<dbReference type="RefSeq" id="WP_139099323.1">
    <property type="nucleotide sequence ID" value="NZ_VDFW01000027.1"/>
</dbReference>
<evidence type="ECO:0000256" key="2">
    <source>
        <dbReference type="SAM" id="Phobius"/>
    </source>
</evidence>
<protein>
    <submittedName>
        <fullName evidence="4">Excalibur calcium-binding domain-containing protein</fullName>
    </submittedName>
</protein>
<dbReference type="OrthoDB" id="5681216at2"/>
<reference evidence="4 5" key="1">
    <citation type="submission" date="2019-06" db="EMBL/GenBank/DDBJ databases">
        <title>Amycolatopsis alkalitolerans sp. nov., isolated from Gastrodia elata Blume.</title>
        <authorList>
            <person name="Narsing Rao M.P."/>
            <person name="Li W.J."/>
        </authorList>
    </citation>
    <scope>NUCLEOTIDE SEQUENCE [LARGE SCALE GENOMIC DNA]</scope>
    <source>
        <strain evidence="4 5">SYSUP0005</strain>
    </source>
</reference>
<keyword evidence="2" id="KW-0472">Membrane</keyword>
<evidence type="ECO:0000256" key="1">
    <source>
        <dbReference type="SAM" id="MobiDB-lite"/>
    </source>
</evidence>
<keyword evidence="3" id="KW-0732">Signal</keyword>
<proteinExistence type="predicted"/>